<dbReference type="SUPFAM" id="SSF56496">
    <property type="entry name" value="Fibrinogen C-terminal domain-like"/>
    <property type="match status" value="1"/>
</dbReference>
<evidence type="ECO:0000313" key="5">
    <source>
        <dbReference type="Proteomes" id="UP000095300"/>
    </source>
</evidence>
<reference evidence="4" key="1">
    <citation type="submission" date="2020-05" db="UniProtKB">
        <authorList>
            <consortium name="EnsemblMetazoa"/>
        </authorList>
    </citation>
    <scope>IDENTIFICATION</scope>
    <source>
        <strain evidence="4">USDA</strain>
    </source>
</reference>
<dbReference type="CDD" id="cd00087">
    <property type="entry name" value="FReD"/>
    <property type="match status" value="1"/>
</dbReference>
<dbReference type="PROSITE" id="PS00514">
    <property type="entry name" value="FIBRINOGEN_C_1"/>
    <property type="match status" value="1"/>
</dbReference>
<dbReference type="InterPro" id="IPR050373">
    <property type="entry name" value="Fibrinogen_C-term_domain"/>
</dbReference>
<proteinExistence type="predicted"/>
<dbReference type="Proteomes" id="UP000095300">
    <property type="component" value="Unassembled WGS sequence"/>
</dbReference>
<gene>
    <name evidence="4" type="primary">106086023</name>
</gene>
<dbReference type="InterPro" id="IPR014716">
    <property type="entry name" value="Fibrinogen_a/b/g_C_1"/>
</dbReference>
<feature type="compositionally biased region" description="Basic and acidic residues" evidence="2">
    <location>
        <begin position="14"/>
        <end position="26"/>
    </location>
</feature>
<dbReference type="STRING" id="35570.A0A1I8NTD0"/>
<evidence type="ECO:0000313" key="4">
    <source>
        <dbReference type="EnsemblMetazoa" id="SCAU001838-PA"/>
    </source>
</evidence>
<dbReference type="EnsemblMetazoa" id="SCAU001838-RA">
    <property type="protein sequence ID" value="SCAU001838-PA"/>
    <property type="gene ID" value="SCAU001838"/>
</dbReference>
<name>A0A1I8NTD0_STOCA</name>
<dbReference type="AlphaFoldDB" id="A0A1I8NTD0"/>
<sequence length="291" mass="33986">MHATGKLGQSISDLQKRQQDQEQRTKDFLESMNADVKKYMDDNFAELQKTQAEQESKLLDIAQKLDDYHMESNQRFDDLTYRQNNQEDLILAINNQTQSQSWTTILQRLDGSVDFYRDWDQYKVGFGNPPNGEFFIGLDKLHELTSESPQELMVVMREWSGEMVHAHYDLFKIAGENEKYAITSLGNYNGDAEDALDYHLGMAFSTYDQDNDLSTRNCAEYFKGAWWFRSCYASHLNGPYRLEAAAQQAGVSWDKWKKDYSFQYAVMQIRPKTFWKPIQVTEDDDNNTNNN</sequence>
<evidence type="ECO:0000256" key="1">
    <source>
        <dbReference type="ARBA" id="ARBA00023157"/>
    </source>
</evidence>
<evidence type="ECO:0000259" key="3">
    <source>
        <dbReference type="PROSITE" id="PS51406"/>
    </source>
</evidence>
<keyword evidence="1" id="KW-1015">Disulfide bond</keyword>
<dbReference type="Gene3D" id="3.90.215.10">
    <property type="entry name" value="Gamma Fibrinogen, chain A, domain 1"/>
    <property type="match status" value="1"/>
</dbReference>
<dbReference type="PANTHER" id="PTHR19143">
    <property type="entry name" value="FIBRINOGEN/TENASCIN/ANGIOPOEITIN"/>
    <property type="match status" value="1"/>
</dbReference>
<organism evidence="4 5">
    <name type="scientific">Stomoxys calcitrans</name>
    <name type="common">Stable fly</name>
    <name type="synonym">Conops calcitrans</name>
    <dbReference type="NCBI Taxonomy" id="35570"/>
    <lineage>
        <taxon>Eukaryota</taxon>
        <taxon>Metazoa</taxon>
        <taxon>Ecdysozoa</taxon>
        <taxon>Arthropoda</taxon>
        <taxon>Hexapoda</taxon>
        <taxon>Insecta</taxon>
        <taxon>Pterygota</taxon>
        <taxon>Neoptera</taxon>
        <taxon>Endopterygota</taxon>
        <taxon>Diptera</taxon>
        <taxon>Brachycera</taxon>
        <taxon>Muscomorpha</taxon>
        <taxon>Muscoidea</taxon>
        <taxon>Muscidae</taxon>
        <taxon>Stomoxys</taxon>
    </lineage>
</organism>
<protein>
    <recommendedName>
        <fullName evidence="3">Fibrinogen C-terminal domain-containing protein</fullName>
    </recommendedName>
</protein>
<dbReference type="PANTHER" id="PTHR19143:SF327">
    <property type="entry name" value="FI21813P1-RELATED"/>
    <property type="match status" value="1"/>
</dbReference>
<dbReference type="InterPro" id="IPR020837">
    <property type="entry name" value="Fibrinogen_CS"/>
</dbReference>
<accession>A0A1I8NTD0</accession>
<dbReference type="GO" id="GO:0005615">
    <property type="term" value="C:extracellular space"/>
    <property type="evidence" value="ECO:0007669"/>
    <property type="project" value="TreeGrafter"/>
</dbReference>
<dbReference type="OrthoDB" id="6507675at2759"/>
<keyword evidence="5" id="KW-1185">Reference proteome</keyword>
<dbReference type="VEuPathDB" id="VectorBase:SCAU001838"/>
<dbReference type="InterPro" id="IPR002181">
    <property type="entry name" value="Fibrinogen_a/b/g_C_dom"/>
</dbReference>
<dbReference type="PROSITE" id="PS51406">
    <property type="entry name" value="FIBRINOGEN_C_2"/>
    <property type="match status" value="1"/>
</dbReference>
<dbReference type="Pfam" id="PF00147">
    <property type="entry name" value="Fibrinogen_C"/>
    <property type="match status" value="1"/>
</dbReference>
<feature type="domain" description="Fibrinogen C-terminal" evidence="3">
    <location>
        <begin position="56"/>
        <end position="273"/>
    </location>
</feature>
<feature type="region of interest" description="Disordered" evidence="2">
    <location>
        <begin position="1"/>
        <end position="26"/>
    </location>
</feature>
<dbReference type="SMART" id="SM00186">
    <property type="entry name" value="FBG"/>
    <property type="match status" value="1"/>
</dbReference>
<dbReference type="InterPro" id="IPR036056">
    <property type="entry name" value="Fibrinogen-like_C"/>
</dbReference>
<evidence type="ECO:0000256" key="2">
    <source>
        <dbReference type="SAM" id="MobiDB-lite"/>
    </source>
</evidence>